<keyword evidence="3" id="KW-1185">Reference proteome</keyword>
<dbReference type="GO" id="GO:0006402">
    <property type="term" value="P:mRNA catabolic process"/>
    <property type="evidence" value="ECO:0007669"/>
    <property type="project" value="InterPro"/>
</dbReference>
<protein>
    <recommendedName>
        <fullName evidence="4">Carbon storage regulator</fullName>
    </recommendedName>
</protein>
<comment type="caution">
    <text evidence="2">The sequence shown here is derived from an EMBL/GenBank/DDBJ whole genome shotgun (WGS) entry which is preliminary data.</text>
</comment>
<dbReference type="Pfam" id="PF02599">
    <property type="entry name" value="CsrA"/>
    <property type="match status" value="1"/>
</dbReference>
<dbReference type="GO" id="GO:0006109">
    <property type="term" value="P:regulation of carbohydrate metabolic process"/>
    <property type="evidence" value="ECO:0007669"/>
    <property type="project" value="InterPro"/>
</dbReference>
<evidence type="ECO:0008006" key="4">
    <source>
        <dbReference type="Google" id="ProtNLM"/>
    </source>
</evidence>
<dbReference type="InterPro" id="IPR036107">
    <property type="entry name" value="CsrA_sf"/>
</dbReference>
<dbReference type="SUPFAM" id="SSF117130">
    <property type="entry name" value="CsrA-like"/>
    <property type="match status" value="1"/>
</dbReference>
<dbReference type="EMBL" id="BSPO01000002">
    <property type="protein sequence ID" value="GLS83443.1"/>
    <property type="molecule type" value="Genomic_DNA"/>
</dbReference>
<dbReference type="RefSeq" id="WP_095499803.1">
    <property type="nucleotide sequence ID" value="NZ_BSPO01000002.1"/>
</dbReference>
<gene>
    <name evidence="2" type="ORF">GCM10007894_14200</name>
</gene>
<dbReference type="GO" id="GO:0003723">
    <property type="term" value="F:RNA binding"/>
    <property type="evidence" value="ECO:0007669"/>
    <property type="project" value="InterPro"/>
</dbReference>
<organism evidence="2 3">
    <name type="scientific">Paraferrimonas haliotis</name>
    <dbReference type="NCBI Taxonomy" id="2013866"/>
    <lineage>
        <taxon>Bacteria</taxon>
        <taxon>Pseudomonadati</taxon>
        <taxon>Pseudomonadota</taxon>
        <taxon>Gammaproteobacteria</taxon>
        <taxon>Alteromonadales</taxon>
        <taxon>Ferrimonadaceae</taxon>
        <taxon>Paraferrimonas</taxon>
    </lineage>
</organism>
<dbReference type="Gene3D" id="2.60.40.4380">
    <property type="entry name" value="Translational regulator CsrA"/>
    <property type="match status" value="1"/>
</dbReference>
<evidence type="ECO:0000313" key="3">
    <source>
        <dbReference type="Proteomes" id="UP001157439"/>
    </source>
</evidence>
<accession>A0AA37TN46</accession>
<evidence type="ECO:0000256" key="1">
    <source>
        <dbReference type="ARBA" id="ARBA00023159"/>
    </source>
</evidence>
<sequence length="64" mass="6970">MLILTRKPQQSITLSNVYDKEGNALPPITVVLLANDGHQAKIGFHADQSITIVRDELNKIDSAG</sequence>
<dbReference type="Proteomes" id="UP001157439">
    <property type="component" value="Unassembled WGS sequence"/>
</dbReference>
<dbReference type="InterPro" id="IPR003751">
    <property type="entry name" value="CsrA"/>
</dbReference>
<dbReference type="AlphaFoldDB" id="A0AA37TN46"/>
<reference evidence="2 3" key="1">
    <citation type="journal article" date="2014" name="Int. J. Syst. Evol. Microbiol.">
        <title>Complete genome sequence of Corynebacterium casei LMG S-19264T (=DSM 44701T), isolated from a smear-ripened cheese.</title>
        <authorList>
            <consortium name="US DOE Joint Genome Institute (JGI-PGF)"/>
            <person name="Walter F."/>
            <person name="Albersmeier A."/>
            <person name="Kalinowski J."/>
            <person name="Ruckert C."/>
        </authorList>
    </citation>
    <scope>NUCLEOTIDE SEQUENCE [LARGE SCALE GENOMIC DNA]</scope>
    <source>
        <strain evidence="2 3">NBRC 112785</strain>
    </source>
</reference>
<proteinExistence type="predicted"/>
<keyword evidence="1" id="KW-0010">Activator</keyword>
<evidence type="ECO:0000313" key="2">
    <source>
        <dbReference type="EMBL" id="GLS83443.1"/>
    </source>
</evidence>
<name>A0AA37TN46_9GAMM</name>